<comment type="similarity">
    <text evidence="2">Belongs to the autoinducer-2 exporter (AI-2E) (TC 2.A.86) family.</text>
</comment>
<organism evidence="8 9">
    <name type="scientific">Pseudooceanicola algae</name>
    <dbReference type="NCBI Taxonomy" id="1537215"/>
    <lineage>
        <taxon>Bacteria</taxon>
        <taxon>Pseudomonadati</taxon>
        <taxon>Pseudomonadota</taxon>
        <taxon>Alphaproteobacteria</taxon>
        <taxon>Rhodobacterales</taxon>
        <taxon>Paracoccaceae</taxon>
        <taxon>Pseudooceanicola</taxon>
    </lineage>
</organism>
<evidence type="ECO:0000256" key="3">
    <source>
        <dbReference type="ARBA" id="ARBA00022692"/>
    </source>
</evidence>
<dbReference type="KEGG" id="palw:PSAL_031290"/>
<evidence type="ECO:0000256" key="7">
    <source>
        <dbReference type="SAM" id="Phobius"/>
    </source>
</evidence>
<evidence type="ECO:0000256" key="4">
    <source>
        <dbReference type="ARBA" id="ARBA00022989"/>
    </source>
</evidence>
<evidence type="ECO:0000256" key="1">
    <source>
        <dbReference type="ARBA" id="ARBA00004141"/>
    </source>
</evidence>
<feature type="transmembrane region" description="Helical" evidence="7">
    <location>
        <begin position="28"/>
        <end position="45"/>
    </location>
</feature>
<feature type="compositionally biased region" description="Basic residues" evidence="6">
    <location>
        <begin position="383"/>
        <end position="395"/>
    </location>
</feature>
<dbReference type="PANTHER" id="PTHR21716">
    <property type="entry name" value="TRANSMEMBRANE PROTEIN"/>
    <property type="match status" value="1"/>
</dbReference>
<dbReference type="Pfam" id="PF01594">
    <property type="entry name" value="AI-2E_transport"/>
    <property type="match status" value="1"/>
</dbReference>
<dbReference type="Proteomes" id="UP000283786">
    <property type="component" value="Chromosome"/>
</dbReference>
<evidence type="ECO:0000313" key="9">
    <source>
        <dbReference type="Proteomes" id="UP000283786"/>
    </source>
</evidence>
<protein>
    <submittedName>
        <fullName evidence="8">Uncharacterized protein</fullName>
    </submittedName>
</protein>
<feature type="transmembrane region" description="Helical" evidence="7">
    <location>
        <begin position="51"/>
        <end position="69"/>
    </location>
</feature>
<keyword evidence="3 7" id="KW-0812">Transmembrane</keyword>
<feature type="transmembrane region" description="Helical" evidence="7">
    <location>
        <begin position="300"/>
        <end position="321"/>
    </location>
</feature>
<dbReference type="PANTHER" id="PTHR21716:SF16">
    <property type="entry name" value="BLL1467 PROTEIN"/>
    <property type="match status" value="1"/>
</dbReference>
<keyword evidence="4 7" id="KW-1133">Transmembrane helix</keyword>
<feature type="region of interest" description="Disordered" evidence="6">
    <location>
        <begin position="383"/>
        <end position="445"/>
    </location>
</feature>
<feature type="transmembrane region" description="Helical" evidence="7">
    <location>
        <begin position="327"/>
        <end position="354"/>
    </location>
</feature>
<feature type="transmembrane region" description="Helical" evidence="7">
    <location>
        <begin position="169"/>
        <end position="191"/>
    </location>
</feature>
<dbReference type="InterPro" id="IPR002549">
    <property type="entry name" value="AI-2E-like"/>
</dbReference>
<name>A0A418SJE6_9RHOB</name>
<evidence type="ECO:0000256" key="6">
    <source>
        <dbReference type="SAM" id="MobiDB-lite"/>
    </source>
</evidence>
<keyword evidence="5 7" id="KW-0472">Membrane</keyword>
<dbReference type="EMBL" id="CP060436">
    <property type="protein sequence ID" value="QPM91867.1"/>
    <property type="molecule type" value="Genomic_DNA"/>
</dbReference>
<dbReference type="RefSeq" id="WP_231388545.1">
    <property type="nucleotide sequence ID" value="NZ_CP060436.1"/>
</dbReference>
<feature type="transmembrane region" description="Helical" evidence="7">
    <location>
        <begin position="228"/>
        <end position="250"/>
    </location>
</feature>
<proteinExistence type="inferred from homology"/>
<dbReference type="GO" id="GO:0055085">
    <property type="term" value="P:transmembrane transport"/>
    <property type="evidence" value="ECO:0007669"/>
    <property type="project" value="TreeGrafter"/>
</dbReference>
<accession>A0A418SJE6</accession>
<feature type="compositionally biased region" description="Gly residues" evidence="6">
    <location>
        <begin position="407"/>
        <end position="425"/>
    </location>
</feature>
<dbReference type="AlphaFoldDB" id="A0A418SJE6"/>
<evidence type="ECO:0000313" key="8">
    <source>
        <dbReference type="EMBL" id="QPM91867.1"/>
    </source>
</evidence>
<feature type="compositionally biased region" description="Pro residues" evidence="6">
    <location>
        <begin position="436"/>
        <end position="445"/>
    </location>
</feature>
<keyword evidence="9" id="KW-1185">Reference proteome</keyword>
<comment type="subcellular location">
    <subcellularLocation>
        <location evidence="1">Membrane</location>
        <topology evidence="1">Multi-pass membrane protein</topology>
    </subcellularLocation>
</comment>
<sequence>MNHQSAAQDSAEPETARRPAALLRNLHRIEYLLAGLLILFTFWSISLAKVIVLPIVLGLLIALTLAPFVRWLRRLGLPSHIAAILIIVSIGSGMAYGLYMLRLPVQMLIQQAPEIQQELRLKLWSVGQKIERVREASEQMQALTGGEAEAGDDEQTTVVVREGSVLQTALASAAGTGSALVIALLLALFLLSSGDMFQRKLVEAMPDFARKRRALRISRVVERQISRYLAAITVINAGLGISIGVTLHVLGMPYGLFWGVAAFLLNYLPYLGGMLGTVVAGAVALVTFDSFGQAMLVPAAYLFLTSIEGQLITPILVGRHLRLNTAAVFIAVIFWAWLWGVAGALLAVPFLVFLKVVCDHIPALRIIGSFLEGSEDANLRRKISRRRKRARRRRGQSSARTADMGLRGSGEPGGVIAGPSSGGTATGLAGSTPGRAPLPTPAKLP</sequence>
<feature type="transmembrane region" description="Helical" evidence="7">
    <location>
        <begin position="81"/>
        <end position="99"/>
    </location>
</feature>
<feature type="transmembrane region" description="Helical" evidence="7">
    <location>
        <begin position="270"/>
        <end position="288"/>
    </location>
</feature>
<reference evidence="8 9" key="1">
    <citation type="submission" date="2020-08" db="EMBL/GenBank/DDBJ databases">
        <title>Genome sequence of Rhodobacteraceae bacterium Lw-13e.</title>
        <authorList>
            <person name="Poehlein A."/>
            <person name="Wolter L."/>
            <person name="Daniel R."/>
            <person name="Brinkhoff T."/>
        </authorList>
    </citation>
    <scope>NUCLEOTIDE SEQUENCE [LARGE SCALE GENOMIC DNA]</scope>
    <source>
        <strain evidence="8 9">Lw-13e</strain>
    </source>
</reference>
<gene>
    <name evidence="8" type="ORF">PSAL_031290</name>
</gene>
<evidence type="ECO:0000256" key="5">
    <source>
        <dbReference type="ARBA" id="ARBA00023136"/>
    </source>
</evidence>
<evidence type="ECO:0000256" key="2">
    <source>
        <dbReference type="ARBA" id="ARBA00009773"/>
    </source>
</evidence>
<dbReference type="GO" id="GO:0016020">
    <property type="term" value="C:membrane"/>
    <property type="evidence" value="ECO:0007669"/>
    <property type="project" value="UniProtKB-SubCell"/>
</dbReference>